<dbReference type="OrthoDB" id="9803578at2"/>
<keyword evidence="1" id="KW-0732">Signal</keyword>
<gene>
    <name evidence="2" type="ORF">FO440_00240</name>
</gene>
<evidence type="ECO:0000256" key="1">
    <source>
        <dbReference type="SAM" id="SignalP"/>
    </source>
</evidence>
<sequence>MKKNIFLVTCLLFAVSFAKAAKVDTVTTHSDAMNKDIKAVVYTPDGYTQGKEYPTVYLLNGYGGGYKDWARSAAKLKENSDLYHIIIVCADGNIGSWYFDSPVDPSYRYETYISKELVAYIDKNYQTIKKRTGRAITGLSMGGHGAMYLAIKHQDVFGAVGSMSGGVDFRPFPNNWDIAKRLGTYAEHPDNWEKNTVTNLLYLLTPNSLAITFDCGVDDFFFKVNTELHEKLIERNIPHDFTARPGAHTWEYWTNSVNYQLLYFNTYFQKNNPK</sequence>
<protein>
    <submittedName>
        <fullName evidence="2">Esterase family protein</fullName>
    </submittedName>
</protein>
<feature type="chain" id="PRO_5021985938" evidence="1">
    <location>
        <begin position="21"/>
        <end position="274"/>
    </location>
</feature>
<dbReference type="InterPro" id="IPR000801">
    <property type="entry name" value="Esterase-like"/>
</dbReference>
<dbReference type="SUPFAM" id="SSF53474">
    <property type="entry name" value="alpha/beta-Hydrolases"/>
    <property type="match status" value="1"/>
</dbReference>
<accession>A0A556MRR7</accession>
<dbReference type="Proteomes" id="UP000318733">
    <property type="component" value="Unassembled WGS sequence"/>
</dbReference>
<dbReference type="Pfam" id="PF00756">
    <property type="entry name" value="Esterase"/>
    <property type="match status" value="1"/>
</dbReference>
<evidence type="ECO:0000313" key="3">
    <source>
        <dbReference type="Proteomes" id="UP000318733"/>
    </source>
</evidence>
<dbReference type="EMBL" id="VLPK01000001">
    <property type="protein sequence ID" value="TSJ42656.1"/>
    <property type="molecule type" value="Genomic_DNA"/>
</dbReference>
<feature type="signal peptide" evidence="1">
    <location>
        <begin position="1"/>
        <end position="20"/>
    </location>
</feature>
<dbReference type="InterPro" id="IPR029058">
    <property type="entry name" value="AB_hydrolase_fold"/>
</dbReference>
<name>A0A556MRR7_9SPHI</name>
<dbReference type="PANTHER" id="PTHR48098:SF1">
    <property type="entry name" value="DIACYLGLYCEROL ACYLTRANSFERASE_MYCOLYLTRANSFERASE AG85A"/>
    <property type="match status" value="1"/>
</dbReference>
<dbReference type="Gene3D" id="3.40.50.1820">
    <property type="entry name" value="alpha/beta hydrolase"/>
    <property type="match status" value="1"/>
</dbReference>
<reference evidence="2 3" key="1">
    <citation type="submission" date="2019-07" db="EMBL/GenBank/DDBJ databases">
        <authorList>
            <person name="Huq M.A."/>
        </authorList>
    </citation>
    <scope>NUCLEOTIDE SEQUENCE [LARGE SCALE GENOMIC DNA]</scope>
    <source>
        <strain evidence="2 3">MAH-19</strain>
    </source>
</reference>
<keyword evidence="3" id="KW-1185">Reference proteome</keyword>
<dbReference type="PANTHER" id="PTHR48098">
    <property type="entry name" value="ENTEROCHELIN ESTERASE-RELATED"/>
    <property type="match status" value="1"/>
</dbReference>
<dbReference type="AlphaFoldDB" id="A0A556MRR7"/>
<dbReference type="InterPro" id="IPR050583">
    <property type="entry name" value="Mycobacterial_A85_antigen"/>
</dbReference>
<evidence type="ECO:0000313" key="2">
    <source>
        <dbReference type="EMBL" id="TSJ42656.1"/>
    </source>
</evidence>
<dbReference type="GO" id="GO:0016747">
    <property type="term" value="F:acyltransferase activity, transferring groups other than amino-acyl groups"/>
    <property type="evidence" value="ECO:0007669"/>
    <property type="project" value="TreeGrafter"/>
</dbReference>
<dbReference type="RefSeq" id="WP_144246227.1">
    <property type="nucleotide sequence ID" value="NZ_VLPK01000001.1"/>
</dbReference>
<proteinExistence type="predicted"/>
<comment type="caution">
    <text evidence="2">The sequence shown here is derived from an EMBL/GenBank/DDBJ whole genome shotgun (WGS) entry which is preliminary data.</text>
</comment>
<organism evidence="2 3">
    <name type="scientific">Mucilaginibacter corticis</name>
    <dbReference type="NCBI Taxonomy" id="2597670"/>
    <lineage>
        <taxon>Bacteria</taxon>
        <taxon>Pseudomonadati</taxon>
        <taxon>Bacteroidota</taxon>
        <taxon>Sphingobacteriia</taxon>
        <taxon>Sphingobacteriales</taxon>
        <taxon>Sphingobacteriaceae</taxon>
        <taxon>Mucilaginibacter</taxon>
    </lineage>
</organism>